<dbReference type="Gene3D" id="3.40.50.1580">
    <property type="entry name" value="Nucleoside phosphorylase domain"/>
    <property type="match status" value="1"/>
</dbReference>
<dbReference type="RefSeq" id="WP_012109563.1">
    <property type="nucleotide sequence ID" value="NC_009714.1"/>
</dbReference>
<dbReference type="EMBL" id="CP000776">
    <property type="protein sequence ID" value="ABS52115.1"/>
    <property type="molecule type" value="Genomic_DNA"/>
</dbReference>
<dbReference type="KEGG" id="cha:CHAB381_1744"/>
<dbReference type="OrthoDB" id="5339230at2"/>
<dbReference type="AlphaFoldDB" id="A7I415"/>
<evidence type="ECO:0000313" key="2">
    <source>
        <dbReference type="Proteomes" id="UP000002407"/>
    </source>
</evidence>
<dbReference type="GO" id="GO:0009116">
    <property type="term" value="P:nucleoside metabolic process"/>
    <property type="evidence" value="ECO:0007669"/>
    <property type="project" value="InterPro"/>
</dbReference>
<dbReference type="STRING" id="360107.CHAB381_1744"/>
<dbReference type="eggNOG" id="COG0775">
    <property type="taxonomic scope" value="Bacteria"/>
</dbReference>
<reference evidence="2" key="1">
    <citation type="submission" date="2007-07" db="EMBL/GenBank/DDBJ databases">
        <title>Complete genome sequence of Campylobacter hominis ATCC BAA-381, a commensal isolated from the human gastrointestinal tract.</title>
        <authorList>
            <person name="Fouts D.E."/>
            <person name="Mongodin E.F."/>
            <person name="Puiu D."/>
            <person name="Sebastian Y."/>
            <person name="Miller W.G."/>
            <person name="Mandrell R.E."/>
            <person name="Nelson K.E."/>
        </authorList>
    </citation>
    <scope>NUCLEOTIDE SEQUENCE [LARGE SCALE GENOMIC DNA]</scope>
    <source>
        <strain evidence="2">ATCC BAA-381 / LMG 19568 / NCTC 13146 / CH001A</strain>
    </source>
</reference>
<evidence type="ECO:0000313" key="1">
    <source>
        <dbReference type="EMBL" id="ABS52115.1"/>
    </source>
</evidence>
<dbReference type="Proteomes" id="UP000002407">
    <property type="component" value="Chromosome"/>
</dbReference>
<accession>A7I415</accession>
<dbReference type="InterPro" id="IPR035994">
    <property type="entry name" value="Nucleoside_phosphorylase_sf"/>
</dbReference>
<protein>
    <submittedName>
        <fullName evidence="1">Purine nucleoside phosphorylase</fullName>
    </submittedName>
</protein>
<dbReference type="HOGENOM" id="CLU_116208_0_0_7"/>
<proteinExistence type="predicted"/>
<name>A7I415_CAMHC</name>
<dbReference type="GO" id="GO:0003824">
    <property type="term" value="F:catalytic activity"/>
    <property type="evidence" value="ECO:0007669"/>
    <property type="project" value="InterPro"/>
</dbReference>
<gene>
    <name evidence="1" type="ordered locus">CHAB381_1744</name>
</gene>
<organism evidence="1 2">
    <name type="scientific">Campylobacter hominis (strain ATCC BAA-381 / DSM 21671 / CCUG 45161 / LMG 19568 / NCTC 13146 / CH001A)</name>
    <dbReference type="NCBI Taxonomy" id="360107"/>
    <lineage>
        <taxon>Bacteria</taxon>
        <taxon>Pseudomonadati</taxon>
        <taxon>Campylobacterota</taxon>
        <taxon>Epsilonproteobacteria</taxon>
        <taxon>Campylobacterales</taxon>
        <taxon>Campylobacteraceae</taxon>
        <taxon>Campylobacter</taxon>
    </lineage>
</organism>
<sequence>MIISAGKNEIFSFAKPVGVGLIETAINLTQILEQNKVRNLIFIGTAGLYKKGEILKVYESSYAANYEISALLSFSYTPLNCEISGNVSYETYKVNSSNFITTDKNSAFKFYERGFFMENMEFFSILKVANTFKIPAYGIFVSTNFCDENAHNYYEKNYKEAKILLTKHLKSKGLI</sequence>
<keyword evidence="2" id="KW-1185">Reference proteome</keyword>
<dbReference type="SUPFAM" id="SSF53167">
    <property type="entry name" value="Purine and uridine phosphorylases"/>
    <property type="match status" value="1"/>
</dbReference>